<evidence type="ECO:0000313" key="3">
    <source>
        <dbReference type="EMBL" id="GAA2699468.1"/>
    </source>
</evidence>
<comment type="caution">
    <text evidence="3">The sequence shown here is derived from an EMBL/GenBank/DDBJ whole genome shotgun (WGS) entry which is preliminary data.</text>
</comment>
<evidence type="ECO:0000256" key="2">
    <source>
        <dbReference type="SAM" id="Phobius"/>
    </source>
</evidence>
<dbReference type="Proteomes" id="UP001499989">
    <property type="component" value="Unassembled WGS sequence"/>
</dbReference>
<organism evidence="3 4">
    <name type="scientific">Streptomyces violaceolatus</name>
    <dbReference type="NCBI Taxonomy" id="67378"/>
    <lineage>
        <taxon>Bacteria</taxon>
        <taxon>Bacillati</taxon>
        <taxon>Actinomycetota</taxon>
        <taxon>Actinomycetes</taxon>
        <taxon>Kitasatosporales</taxon>
        <taxon>Streptomycetaceae</taxon>
        <taxon>Streptomyces</taxon>
        <taxon>Streptomyces violaceoruber group</taxon>
    </lineage>
</organism>
<accession>A0ABN3TE01</accession>
<sequence length="188" mass="20064">MRRATNLREEARVAADEEGRPEPFRYERLREVRRVPDREAYLLFTLFGIAVLGLRTFLASVDIASLGPSDAPAIMATVAGIPGLVIAVATLTPRWIRAWGAKAKDTGQGSGAAASGQADVIRAQKEGEAAVIRARAELMRAEAEYKRAEMGLEPLPPAQLPQPEQPLALPPARGNDSAPGGAPQLPPV</sequence>
<protein>
    <submittedName>
        <fullName evidence="3">Uncharacterized protein</fullName>
    </submittedName>
</protein>
<feature type="transmembrane region" description="Helical" evidence="2">
    <location>
        <begin position="73"/>
        <end position="92"/>
    </location>
</feature>
<feature type="region of interest" description="Disordered" evidence="1">
    <location>
        <begin position="150"/>
        <end position="188"/>
    </location>
</feature>
<evidence type="ECO:0000256" key="1">
    <source>
        <dbReference type="SAM" id="MobiDB-lite"/>
    </source>
</evidence>
<keyword evidence="2" id="KW-1133">Transmembrane helix</keyword>
<feature type="compositionally biased region" description="Pro residues" evidence="1">
    <location>
        <begin position="154"/>
        <end position="164"/>
    </location>
</feature>
<dbReference type="EMBL" id="BAAASK010000029">
    <property type="protein sequence ID" value="GAA2699468.1"/>
    <property type="molecule type" value="Genomic_DNA"/>
</dbReference>
<proteinExistence type="predicted"/>
<reference evidence="3 4" key="1">
    <citation type="journal article" date="2019" name="Int. J. Syst. Evol. Microbiol.">
        <title>The Global Catalogue of Microorganisms (GCM) 10K type strain sequencing project: providing services to taxonomists for standard genome sequencing and annotation.</title>
        <authorList>
            <consortium name="The Broad Institute Genomics Platform"/>
            <consortium name="The Broad Institute Genome Sequencing Center for Infectious Disease"/>
            <person name="Wu L."/>
            <person name="Ma J."/>
        </authorList>
    </citation>
    <scope>NUCLEOTIDE SEQUENCE [LARGE SCALE GENOMIC DNA]</scope>
    <source>
        <strain evidence="3 4">JCM 4531</strain>
    </source>
</reference>
<keyword evidence="4" id="KW-1185">Reference proteome</keyword>
<name>A0ABN3TE01_9ACTN</name>
<feature type="transmembrane region" description="Helical" evidence="2">
    <location>
        <begin position="40"/>
        <end position="61"/>
    </location>
</feature>
<keyword evidence="2" id="KW-0812">Transmembrane</keyword>
<gene>
    <name evidence="3" type="ORF">GCM10010310_66510</name>
</gene>
<evidence type="ECO:0000313" key="4">
    <source>
        <dbReference type="Proteomes" id="UP001499989"/>
    </source>
</evidence>
<keyword evidence="2" id="KW-0472">Membrane</keyword>